<keyword evidence="1" id="KW-0255">Endonuclease</keyword>
<dbReference type="AlphaFoldDB" id="A0ABD4XVQ4"/>
<organism evidence="1 2">
    <name type="scientific">Stutzerimonas stutzeri</name>
    <name type="common">Pseudomonas stutzeri</name>
    <dbReference type="NCBI Taxonomy" id="316"/>
    <lineage>
        <taxon>Bacteria</taxon>
        <taxon>Pseudomonadati</taxon>
        <taxon>Pseudomonadota</taxon>
        <taxon>Gammaproteobacteria</taxon>
        <taxon>Pseudomonadales</taxon>
        <taxon>Pseudomonadaceae</taxon>
        <taxon>Stutzerimonas</taxon>
    </lineage>
</organism>
<keyword evidence="1" id="KW-0540">Nuclease</keyword>
<dbReference type="EMBL" id="JAOCDG010000003">
    <property type="protein sequence ID" value="MDH0686956.1"/>
    <property type="molecule type" value="Genomic_DNA"/>
</dbReference>
<dbReference type="CDD" id="cd00085">
    <property type="entry name" value="HNHc"/>
    <property type="match status" value="1"/>
</dbReference>
<dbReference type="InterPro" id="IPR003615">
    <property type="entry name" value="HNH_nuc"/>
</dbReference>
<gene>
    <name evidence="1" type="ORF">N5D09_02505</name>
</gene>
<comment type="caution">
    <text evidence="1">The sequence shown here is derived from an EMBL/GenBank/DDBJ whole genome shotgun (WGS) entry which is preliminary data.</text>
</comment>
<name>A0ABD4XVQ4_STUST</name>
<evidence type="ECO:0000313" key="2">
    <source>
        <dbReference type="Proteomes" id="UP001161139"/>
    </source>
</evidence>
<protein>
    <submittedName>
        <fullName evidence="1">HNH endonuclease</fullName>
    </submittedName>
</protein>
<accession>A0ABD4XVQ4</accession>
<sequence>MALLLGVKRGNWREEEIHNDKVYLDARSKAISRDHSTCQECAWQADRFQEGHHKDDDHTNNDPANIITLCAWCHRSHHIGLAGVYELGYAGISTDRSKPMPPQAFLNQATRFYDWVTAHGANAKPHFIQWAYNFEEYLTNCIATAERVFGSSELSDMAEILASMNNEEYAKRGDLIGGVRLIHRRMQDLNPANAAEAHELERRKYWVSVMKQRLGSPA</sequence>
<dbReference type="RefSeq" id="WP_034023940.1">
    <property type="nucleotide sequence ID" value="NZ_JAOCDG010000003.1"/>
</dbReference>
<proteinExistence type="predicted"/>
<dbReference type="Proteomes" id="UP001161139">
    <property type="component" value="Unassembled WGS sequence"/>
</dbReference>
<keyword evidence="1" id="KW-0378">Hydrolase</keyword>
<evidence type="ECO:0000313" key="1">
    <source>
        <dbReference type="EMBL" id="MDH0686956.1"/>
    </source>
</evidence>
<dbReference type="GO" id="GO:0004519">
    <property type="term" value="F:endonuclease activity"/>
    <property type="evidence" value="ECO:0007669"/>
    <property type="project" value="UniProtKB-KW"/>
</dbReference>
<reference evidence="1" key="1">
    <citation type="submission" date="2022-09" db="EMBL/GenBank/DDBJ databases">
        <title>Intensive care unit water sources are persistently colonized with multi-drug resistant bacteria and are the site of extensive horizontal gene transfer of antibiotic resistance genes.</title>
        <authorList>
            <person name="Diorio-Toth L."/>
        </authorList>
    </citation>
    <scope>NUCLEOTIDE SEQUENCE</scope>
    <source>
        <strain evidence="1">GD03864</strain>
    </source>
</reference>